<gene>
    <name evidence="2" type="ORF">A3I42_04610</name>
</gene>
<feature type="transmembrane region" description="Helical" evidence="1">
    <location>
        <begin position="20"/>
        <end position="39"/>
    </location>
</feature>
<reference evidence="2 3" key="1">
    <citation type="journal article" date="2016" name="Nat. Commun.">
        <title>Thousands of microbial genomes shed light on interconnected biogeochemical processes in an aquifer system.</title>
        <authorList>
            <person name="Anantharaman K."/>
            <person name="Brown C.T."/>
            <person name="Hug L.A."/>
            <person name="Sharon I."/>
            <person name="Castelle C.J."/>
            <person name="Probst A.J."/>
            <person name="Thomas B.C."/>
            <person name="Singh A."/>
            <person name="Wilkins M.J."/>
            <person name="Karaoz U."/>
            <person name="Brodie E.L."/>
            <person name="Williams K.H."/>
            <person name="Hubbard S.S."/>
            <person name="Banfield J.F."/>
        </authorList>
    </citation>
    <scope>NUCLEOTIDE SEQUENCE [LARGE SCALE GENOMIC DNA]</scope>
</reference>
<evidence type="ECO:0000313" key="2">
    <source>
        <dbReference type="EMBL" id="OGL88320.1"/>
    </source>
</evidence>
<evidence type="ECO:0000313" key="3">
    <source>
        <dbReference type="Proteomes" id="UP000178264"/>
    </source>
</evidence>
<dbReference type="EMBL" id="MGER01000038">
    <property type="protein sequence ID" value="OGL88320.1"/>
    <property type="molecule type" value="Genomic_DNA"/>
</dbReference>
<protein>
    <submittedName>
        <fullName evidence="2">Uncharacterized protein</fullName>
    </submittedName>
</protein>
<sequence>MVILPIEKLFTTVDVADPVIMLPPTISSPAIMLFCPVIMRWRVIIVALDVARGLMVMDDLLLTLQIYVGSSATLSVILHVATAKIGDANNREMPMPLIIPKKSFLIWLVCAFLFL</sequence>
<feature type="transmembrane region" description="Helical" evidence="1">
    <location>
        <begin position="93"/>
        <end position="114"/>
    </location>
</feature>
<dbReference type="Proteomes" id="UP000178264">
    <property type="component" value="Unassembled WGS sequence"/>
</dbReference>
<comment type="caution">
    <text evidence="2">The sequence shown here is derived from an EMBL/GenBank/DDBJ whole genome shotgun (WGS) entry which is preliminary data.</text>
</comment>
<accession>A0A1F7VCN9</accession>
<evidence type="ECO:0000256" key="1">
    <source>
        <dbReference type="SAM" id="Phobius"/>
    </source>
</evidence>
<dbReference type="AlphaFoldDB" id="A0A1F7VCN9"/>
<name>A0A1F7VCN9_9BACT</name>
<keyword evidence="1" id="KW-0472">Membrane</keyword>
<proteinExistence type="predicted"/>
<organism evidence="2 3">
    <name type="scientific">Candidatus Uhrbacteria bacterium RIFCSPLOWO2_02_FULL_49_11</name>
    <dbReference type="NCBI Taxonomy" id="1802409"/>
    <lineage>
        <taxon>Bacteria</taxon>
        <taxon>Candidatus Uhriibacteriota</taxon>
    </lineage>
</organism>
<keyword evidence="1" id="KW-1133">Transmembrane helix</keyword>
<keyword evidence="1" id="KW-0812">Transmembrane</keyword>
<feature type="transmembrane region" description="Helical" evidence="1">
    <location>
        <begin position="60"/>
        <end position="81"/>
    </location>
</feature>